<feature type="region of interest" description="Disordered" evidence="1">
    <location>
        <begin position="363"/>
        <end position="408"/>
    </location>
</feature>
<organism evidence="2 3">
    <name type="scientific">Mortierella hygrophila</name>
    <dbReference type="NCBI Taxonomy" id="979708"/>
    <lineage>
        <taxon>Eukaryota</taxon>
        <taxon>Fungi</taxon>
        <taxon>Fungi incertae sedis</taxon>
        <taxon>Mucoromycota</taxon>
        <taxon>Mortierellomycotina</taxon>
        <taxon>Mortierellomycetes</taxon>
        <taxon>Mortierellales</taxon>
        <taxon>Mortierellaceae</taxon>
        <taxon>Mortierella</taxon>
    </lineage>
</organism>
<dbReference type="InterPro" id="IPR046341">
    <property type="entry name" value="SET_dom_sf"/>
</dbReference>
<dbReference type="Proteomes" id="UP000723463">
    <property type="component" value="Unassembled WGS sequence"/>
</dbReference>
<dbReference type="PANTHER" id="PTHR12197">
    <property type="entry name" value="HISTONE-LYSINE N-METHYLTRANSFERASE SMYD"/>
    <property type="match status" value="1"/>
</dbReference>
<evidence type="ECO:0008006" key="4">
    <source>
        <dbReference type="Google" id="ProtNLM"/>
    </source>
</evidence>
<reference evidence="2" key="1">
    <citation type="journal article" date="2020" name="Fungal Divers.">
        <title>Resolving the Mortierellaceae phylogeny through synthesis of multi-gene phylogenetics and phylogenomics.</title>
        <authorList>
            <person name="Vandepol N."/>
            <person name="Liber J."/>
            <person name="Desiro A."/>
            <person name="Na H."/>
            <person name="Kennedy M."/>
            <person name="Barry K."/>
            <person name="Grigoriev I.V."/>
            <person name="Miller A.N."/>
            <person name="O'Donnell K."/>
            <person name="Stajich J.E."/>
            <person name="Bonito G."/>
        </authorList>
    </citation>
    <scope>NUCLEOTIDE SEQUENCE</scope>
    <source>
        <strain evidence="2">NRRL 2591</strain>
    </source>
</reference>
<dbReference type="GO" id="GO:0005634">
    <property type="term" value="C:nucleus"/>
    <property type="evidence" value="ECO:0007669"/>
    <property type="project" value="TreeGrafter"/>
</dbReference>
<feature type="compositionally biased region" description="Low complexity" evidence="1">
    <location>
        <begin position="186"/>
        <end position="213"/>
    </location>
</feature>
<dbReference type="SUPFAM" id="SSF82199">
    <property type="entry name" value="SET domain"/>
    <property type="match status" value="1"/>
</dbReference>
<dbReference type="InterPro" id="IPR050869">
    <property type="entry name" value="H3K4_H4K5_MeTrfase"/>
</dbReference>
<protein>
    <recommendedName>
        <fullName evidence="4">SET domain-containing protein</fullName>
    </recommendedName>
</protein>
<feature type="compositionally biased region" description="Low complexity" evidence="1">
    <location>
        <begin position="366"/>
        <end position="393"/>
    </location>
</feature>
<dbReference type="AlphaFoldDB" id="A0A9P6F0G4"/>
<keyword evidence="3" id="KW-1185">Reference proteome</keyword>
<evidence type="ECO:0000313" key="3">
    <source>
        <dbReference type="Proteomes" id="UP000723463"/>
    </source>
</evidence>
<comment type="caution">
    <text evidence="2">The sequence shown here is derived from an EMBL/GenBank/DDBJ whole genome shotgun (WGS) entry which is preliminary data.</text>
</comment>
<name>A0A9P6F0G4_9FUNG</name>
<sequence>MEHINTVCRNEGYPITVESSPQFGNHAVASRDIPQGEGLLRAIPYAAEVFDSYKKRMCQVCLLYHNRGSFTHRCQDCDQVYFCSLACKTVAMDPRMGCHLKVCRALRRLATWNSDRHAKSMIKLLVQVLMRHWRERQGIPTVYQSRRALEIREQQENKEKEEHELGMGTTDVDGVSTEAVTKLLGETTLTSTTTPNIPPTSHSPLPPSSLNAPGEQDEDKNQTQEPVENDFYDVLRLQSHFEDWDDEDQKDWNKQSQIVLTLLEMAGLTEMASEPGGPLHTLTSLDVKRLISALESNAFGMFDRSKKKAVCFGRAIYPIASFFNHSCECNSTAVQADGSAEEITGEAVLGLIEQEEINKKEAPQALSSLSTSGSESETGTSTPAGPGTGTATPAEEEEGSEMTTLTEEVDPYASRVGEFRMMTFFSICDIPKGSLLLTLHPLVIV</sequence>
<accession>A0A9P6F0G4</accession>
<dbReference type="PANTHER" id="PTHR12197:SF251">
    <property type="entry name" value="EG:BACR7C10.4 PROTEIN"/>
    <property type="match status" value="1"/>
</dbReference>
<proteinExistence type="predicted"/>
<dbReference type="Gene3D" id="2.170.270.10">
    <property type="entry name" value="SET domain"/>
    <property type="match status" value="1"/>
</dbReference>
<evidence type="ECO:0000256" key="1">
    <source>
        <dbReference type="SAM" id="MobiDB-lite"/>
    </source>
</evidence>
<evidence type="ECO:0000313" key="2">
    <source>
        <dbReference type="EMBL" id="KAF9539500.1"/>
    </source>
</evidence>
<dbReference type="EMBL" id="JAAAXW010000242">
    <property type="protein sequence ID" value="KAF9539500.1"/>
    <property type="molecule type" value="Genomic_DNA"/>
</dbReference>
<gene>
    <name evidence="2" type="ORF">EC957_005337</name>
</gene>
<feature type="region of interest" description="Disordered" evidence="1">
    <location>
        <begin position="186"/>
        <end position="223"/>
    </location>
</feature>